<evidence type="ECO:0000313" key="2">
    <source>
        <dbReference type="EMBL" id="VIO65974.1"/>
    </source>
</evidence>
<organism evidence="2 3">
    <name type="scientific">Bradyrhizobium ivorense</name>
    <dbReference type="NCBI Taxonomy" id="2511166"/>
    <lineage>
        <taxon>Bacteria</taxon>
        <taxon>Pseudomonadati</taxon>
        <taxon>Pseudomonadota</taxon>
        <taxon>Alphaproteobacteria</taxon>
        <taxon>Hyphomicrobiales</taxon>
        <taxon>Nitrobacteraceae</taxon>
        <taxon>Bradyrhizobium</taxon>
    </lineage>
</organism>
<protein>
    <submittedName>
        <fullName evidence="2">Uncharacterized protein</fullName>
    </submittedName>
</protein>
<evidence type="ECO:0000313" key="3">
    <source>
        <dbReference type="Proteomes" id="UP000328092"/>
    </source>
</evidence>
<evidence type="ECO:0000256" key="1">
    <source>
        <dbReference type="SAM" id="SignalP"/>
    </source>
</evidence>
<feature type="chain" id="PRO_5021256085" evidence="1">
    <location>
        <begin position="19"/>
        <end position="118"/>
    </location>
</feature>
<keyword evidence="3" id="KW-1185">Reference proteome</keyword>
<dbReference type="EMBL" id="CAADFC020000004">
    <property type="protein sequence ID" value="VIO65974.1"/>
    <property type="molecule type" value="Genomic_DNA"/>
</dbReference>
<comment type="caution">
    <text evidence="2">The sequence shown here is derived from an EMBL/GenBank/DDBJ whole genome shotgun (WGS) entry which is preliminary data.</text>
</comment>
<proteinExistence type="predicted"/>
<reference evidence="2" key="1">
    <citation type="submission" date="2019-02" db="EMBL/GenBank/DDBJ databases">
        <authorList>
            <person name="Pothier F.J."/>
        </authorList>
    </citation>
    <scope>NUCLEOTIDE SEQUENCE</scope>
    <source>
        <strain evidence="2">CI-1B</strain>
    </source>
</reference>
<feature type="signal peptide" evidence="1">
    <location>
        <begin position="1"/>
        <end position="18"/>
    </location>
</feature>
<gene>
    <name evidence="2" type="ORF">CI1B_10850</name>
</gene>
<dbReference type="Proteomes" id="UP000328092">
    <property type="component" value="Unassembled WGS sequence"/>
</dbReference>
<dbReference type="OrthoDB" id="8251777at2"/>
<sequence length="118" mass="13221">MRMLAVTVLFLLPAAAMADDADDAHKLAITGRDAYWNCLAREYPRDSNKAMSDQEFTTLIATVCPSERQNFRVSLIDFLSLQFPKQDADARLTTANRAIELAQKDIVTAFVRRKAAVK</sequence>
<keyword evidence="1" id="KW-0732">Signal</keyword>
<accession>A0A508SWT5</accession>
<dbReference type="AlphaFoldDB" id="A0A508SWT5"/>
<dbReference type="RefSeq" id="WP_139857726.1">
    <property type="nucleotide sequence ID" value="NZ_CAADFC020000004.1"/>
</dbReference>
<name>A0A508SWT5_9BRAD</name>